<protein>
    <recommendedName>
        <fullName evidence="5">Glycosyl-hydrolase family 116 catalytic region domain-containing protein</fullName>
    </recommendedName>
</protein>
<proteinExistence type="predicted"/>
<accession>A0A5C6FZ86</accession>
<dbReference type="InterPro" id="IPR052566">
    <property type="entry name" value="Non-lysos_glucosylceramidase"/>
</dbReference>
<dbReference type="InterPro" id="IPR008928">
    <property type="entry name" value="6-hairpin_glycosidase_sf"/>
</dbReference>
<dbReference type="GO" id="GO:0005975">
    <property type="term" value="P:carbohydrate metabolic process"/>
    <property type="evidence" value="ECO:0007669"/>
    <property type="project" value="InterPro"/>
</dbReference>
<dbReference type="AlphaFoldDB" id="A0A5C6FZ86"/>
<sequence length="1106" mass="122418">MSDPPPSGGPDNAVCGGVGFLGANARRRRKAIHAMTKNLQHSSDNTTHCGCASSADCGPTPLPRRRLIQAAGLNAALLLSGRSKVMAGPFDGNDFDPIIPADKKLSKEWIASLYDRGNPLSASGENLRFIGMPINGICTGQVYLGGDGRLWYWNLDGHRDRKQIGAGPRFTDPDTFQSPMDQGFAIEVRSDNSAATFTLDSNGFEDVVFTNRYPMANVTYADKACPIKVELDAYTPYIPLNRDDSSFPVIVMRYSLSNLSGTDQEVSIAGWIENLSNFRSGKGRQGRRFSRFTERDGLSAVECWAGSISDDGAEEQADVFADFEGGDYGDWKVEGDAFGDRPATGPRTIQKLSGFDGKGLVNSWTGSDKPQGKLTSPDFTIQKPFINFLIGGGNNTKSLGMHLWVDGQKVRSASGNRSDAMTWTSWDVEEWAGKTAHLEIVDAASGGWGHIDIDQIVFSTQPASGNSETPLERATDFGSIALGLLGNEPAEFVDIQRSATGSNDLFTRTNSKVSDGDTFQRPLRERAFASLGRTTKLAPGEHAVVTFTVSWRFPNARYVTKFGRSPGEPDINEYSTRWPTPVDSAASVAVRQAELTDTSQTWTDTWYDSTLPYWFLERTLIPLNCMQTQVAERLALQDGMYNLDEGVNCCPGNCTHVWQYAQGLARIFPVIERECREKVEYGKGFRASDGAINFRHSIGEFRDAIDGQCGTILRVLRESQMTTDDRFLESIWDRTRQSMEHVIRKWDKGETGLLAGAQHNTLDEPWFGQVHWLINLYHASLKASAVMARQMNQPAVADRYERIVAKGAPAMVDMLWNEDFGYFVHNPGPGEDEKHGSVNGCHIDQVLGEFWLRNVGLDPVLPQDKTRRALESLWTYNFAPNVGDYRKVMTAGRWYAVEGNAGLIMCSFPYGKIEAKSGKKNYAGYLNECMTGFEWQVAAHMIWEGMLEKGLAIGKAIYDRYQPQDRNPYNEIECSDHYARAMSSYSAFMAVCGYQYDGPSGRLAFGPKMQHENFRAAFTTAEGWGQFTQTVKDVRQDNSIELRYGKLRLQHLTLDLAPGTKSGQATATLDGRTIPAVFKTDGNRQVATFPGGLNIDNGQTLRVKHA</sequence>
<dbReference type="Gene3D" id="1.50.10.10">
    <property type="match status" value="1"/>
</dbReference>
<reference evidence="3 4" key="1">
    <citation type="submission" date="2019-02" db="EMBL/GenBank/DDBJ databases">
        <title>Deep-cultivation of Planctomycetes and their phenomic and genomic characterization uncovers novel biology.</title>
        <authorList>
            <person name="Wiegand S."/>
            <person name="Jogler M."/>
            <person name="Boedeker C."/>
            <person name="Pinto D."/>
            <person name="Vollmers J."/>
            <person name="Rivas-Marin E."/>
            <person name="Kohn T."/>
            <person name="Peeters S.H."/>
            <person name="Heuer A."/>
            <person name="Rast P."/>
            <person name="Oberbeckmann S."/>
            <person name="Bunk B."/>
            <person name="Jeske O."/>
            <person name="Meyerdierks A."/>
            <person name="Storesund J.E."/>
            <person name="Kallscheuer N."/>
            <person name="Luecker S."/>
            <person name="Lage O.M."/>
            <person name="Pohl T."/>
            <person name="Merkel B.J."/>
            <person name="Hornburger P."/>
            <person name="Mueller R.-W."/>
            <person name="Bruemmer F."/>
            <person name="Labrenz M."/>
            <person name="Spormann A.M."/>
            <person name="Op Den Camp H."/>
            <person name="Overmann J."/>
            <person name="Amann R."/>
            <person name="Jetten M.S.M."/>
            <person name="Mascher T."/>
            <person name="Medema M.H."/>
            <person name="Devos D.P."/>
            <person name="Kaster A.-K."/>
            <person name="Ovreas L."/>
            <person name="Rohde M."/>
            <person name="Galperin M.Y."/>
            <person name="Jogler C."/>
        </authorList>
    </citation>
    <scope>NUCLEOTIDE SEQUENCE [LARGE SCALE GENOMIC DNA]</scope>
    <source>
        <strain evidence="3 4">V7</strain>
    </source>
</reference>
<organism evidence="3 4">
    <name type="scientific">Crateriforma conspicua</name>
    <dbReference type="NCBI Taxonomy" id="2527996"/>
    <lineage>
        <taxon>Bacteria</taxon>
        <taxon>Pseudomonadati</taxon>
        <taxon>Planctomycetota</taxon>
        <taxon>Planctomycetia</taxon>
        <taxon>Planctomycetales</taxon>
        <taxon>Planctomycetaceae</taxon>
        <taxon>Crateriforma</taxon>
    </lineage>
</organism>
<dbReference type="Pfam" id="PF12215">
    <property type="entry name" value="Glyco_hydr_116N"/>
    <property type="match status" value="1"/>
</dbReference>
<evidence type="ECO:0000259" key="2">
    <source>
        <dbReference type="Pfam" id="PF12215"/>
    </source>
</evidence>
<gene>
    <name evidence="3" type="ORF">V7x_21900</name>
</gene>
<feature type="domain" description="Glycosyl-hydrolase family 116 N-terminal" evidence="2">
    <location>
        <begin position="131"/>
        <end position="297"/>
    </location>
</feature>
<evidence type="ECO:0000313" key="3">
    <source>
        <dbReference type="EMBL" id="TWU66620.1"/>
    </source>
</evidence>
<dbReference type="InterPro" id="IPR012341">
    <property type="entry name" value="6hp_glycosidase-like_sf"/>
</dbReference>
<feature type="domain" description="Glycosyl-hydrolase family 116 catalytic region" evidence="1">
    <location>
        <begin position="706"/>
        <end position="986"/>
    </location>
</feature>
<dbReference type="InterPro" id="IPR024462">
    <property type="entry name" value="GH116_N"/>
</dbReference>
<dbReference type="Proteomes" id="UP000316476">
    <property type="component" value="Unassembled WGS sequence"/>
</dbReference>
<name>A0A5C6FZ86_9PLAN</name>
<dbReference type="Pfam" id="PF04685">
    <property type="entry name" value="DUF608"/>
    <property type="match status" value="1"/>
</dbReference>
<dbReference type="GO" id="GO:0008422">
    <property type="term" value="F:beta-glucosidase activity"/>
    <property type="evidence" value="ECO:0007669"/>
    <property type="project" value="TreeGrafter"/>
</dbReference>
<evidence type="ECO:0000259" key="1">
    <source>
        <dbReference type="Pfam" id="PF04685"/>
    </source>
</evidence>
<dbReference type="PANTHER" id="PTHR12654">
    <property type="entry name" value="BILE ACID BETA-GLUCOSIDASE-RELATED"/>
    <property type="match status" value="1"/>
</dbReference>
<evidence type="ECO:0008006" key="5">
    <source>
        <dbReference type="Google" id="ProtNLM"/>
    </source>
</evidence>
<dbReference type="SUPFAM" id="SSF48208">
    <property type="entry name" value="Six-hairpin glycosidases"/>
    <property type="match status" value="1"/>
</dbReference>
<dbReference type="PANTHER" id="PTHR12654:SF0">
    <property type="entry name" value="NON-LYSOSOMAL GLUCOSYLCERAMIDASE"/>
    <property type="match status" value="1"/>
</dbReference>
<comment type="caution">
    <text evidence="3">The sequence shown here is derived from an EMBL/GenBank/DDBJ whole genome shotgun (WGS) entry which is preliminary data.</text>
</comment>
<dbReference type="InterPro" id="IPR006775">
    <property type="entry name" value="GH116_catalytic"/>
</dbReference>
<dbReference type="EMBL" id="SJPZ01000001">
    <property type="protein sequence ID" value="TWU66620.1"/>
    <property type="molecule type" value="Genomic_DNA"/>
</dbReference>
<evidence type="ECO:0000313" key="4">
    <source>
        <dbReference type="Proteomes" id="UP000316476"/>
    </source>
</evidence>